<reference evidence="1 2" key="2">
    <citation type="submission" date="2018-11" db="EMBL/GenBank/DDBJ databases">
        <authorList>
            <consortium name="Pathogen Informatics"/>
        </authorList>
    </citation>
    <scope>NUCLEOTIDE SEQUENCE [LARGE SCALE GENOMIC DNA]</scope>
</reference>
<keyword evidence="2" id="KW-1185">Reference proteome</keyword>
<dbReference type="EMBL" id="UZAE01004683">
    <property type="protein sequence ID" value="VDO01316.1"/>
    <property type="molecule type" value="Genomic_DNA"/>
</dbReference>
<name>A0A0R3TEG9_RODNA</name>
<gene>
    <name evidence="1" type="ORF">HNAJ_LOCUS5456</name>
</gene>
<dbReference type="AlphaFoldDB" id="A0A0R3TEG9"/>
<dbReference type="WBParaSite" id="HNAJ_0000545801-mRNA-1">
    <property type="protein sequence ID" value="HNAJ_0000545801-mRNA-1"/>
    <property type="gene ID" value="HNAJ_0000545801"/>
</dbReference>
<reference evidence="3" key="1">
    <citation type="submission" date="2017-02" db="UniProtKB">
        <authorList>
            <consortium name="WormBaseParasite"/>
        </authorList>
    </citation>
    <scope>IDENTIFICATION</scope>
</reference>
<accession>A0A0R3TEG9</accession>
<organism evidence="3">
    <name type="scientific">Rodentolepis nana</name>
    <name type="common">Dwarf tapeworm</name>
    <name type="synonym">Hymenolepis nana</name>
    <dbReference type="NCBI Taxonomy" id="102285"/>
    <lineage>
        <taxon>Eukaryota</taxon>
        <taxon>Metazoa</taxon>
        <taxon>Spiralia</taxon>
        <taxon>Lophotrochozoa</taxon>
        <taxon>Platyhelminthes</taxon>
        <taxon>Cestoda</taxon>
        <taxon>Eucestoda</taxon>
        <taxon>Cyclophyllidea</taxon>
        <taxon>Hymenolepididae</taxon>
        <taxon>Rodentolepis</taxon>
    </lineage>
</organism>
<dbReference type="Proteomes" id="UP000278807">
    <property type="component" value="Unassembled WGS sequence"/>
</dbReference>
<sequence>MFRRIAKVPRRKSWVLPCRLKTSSTSMKRRRKGMLSESFWSRIAKFDVSLTRDDRDVIDIVGAETLEPASDRSVSGRRLIILEKPSKRVSGTEIIAEPTALKGFIREDAPFFLSHFSD</sequence>
<proteinExistence type="predicted"/>
<evidence type="ECO:0000313" key="2">
    <source>
        <dbReference type="Proteomes" id="UP000278807"/>
    </source>
</evidence>
<evidence type="ECO:0000313" key="3">
    <source>
        <dbReference type="WBParaSite" id="HNAJ_0000545801-mRNA-1"/>
    </source>
</evidence>
<evidence type="ECO:0000313" key="1">
    <source>
        <dbReference type="EMBL" id="VDO01316.1"/>
    </source>
</evidence>
<protein>
    <submittedName>
        <fullName evidence="3">DUF2281 domain-containing protein</fullName>
    </submittedName>
</protein>